<dbReference type="Pfam" id="PF01593">
    <property type="entry name" value="Amino_oxidase"/>
    <property type="match status" value="1"/>
</dbReference>
<organism evidence="5 6">
    <name type="scientific">Actinopolymorpha pittospori</name>
    <dbReference type="NCBI Taxonomy" id="648752"/>
    <lineage>
        <taxon>Bacteria</taxon>
        <taxon>Bacillati</taxon>
        <taxon>Actinomycetota</taxon>
        <taxon>Actinomycetes</taxon>
        <taxon>Propionibacteriales</taxon>
        <taxon>Actinopolymorphaceae</taxon>
        <taxon>Actinopolymorpha</taxon>
    </lineage>
</organism>
<evidence type="ECO:0000313" key="5">
    <source>
        <dbReference type="EMBL" id="MBE1606009.1"/>
    </source>
</evidence>
<dbReference type="EMBL" id="JADBEM010000001">
    <property type="protein sequence ID" value="MBE1606009.1"/>
    <property type="molecule type" value="Genomic_DNA"/>
</dbReference>
<evidence type="ECO:0000256" key="3">
    <source>
        <dbReference type="ARBA" id="ARBA00040298"/>
    </source>
</evidence>
<evidence type="ECO:0000313" key="6">
    <source>
        <dbReference type="Proteomes" id="UP000638648"/>
    </source>
</evidence>
<gene>
    <name evidence="5" type="ORF">HEB94_002857</name>
</gene>
<protein>
    <recommendedName>
        <fullName evidence="3">Pyridine nucleotide-disulfide oxidoreductase domain-containing protein 2</fullName>
    </recommendedName>
</protein>
<dbReference type="PANTHER" id="PTHR10668">
    <property type="entry name" value="PHYTOENE DEHYDROGENASE"/>
    <property type="match status" value="1"/>
</dbReference>
<reference evidence="5" key="1">
    <citation type="submission" date="2020-10" db="EMBL/GenBank/DDBJ databases">
        <title>Sequencing the genomes of 1000 actinobacteria strains.</title>
        <authorList>
            <person name="Klenk H.-P."/>
        </authorList>
    </citation>
    <scope>NUCLEOTIDE SEQUENCE</scope>
    <source>
        <strain evidence="5">DSM 45354</strain>
    </source>
</reference>
<feature type="domain" description="Amine oxidase" evidence="4">
    <location>
        <begin position="16"/>
        <end position="386"/>
    </location>
</feature>
<evidence type="ECO:0000256" key="2">
    <source>
        <dbReference type="ARBA" id="ARBA00038825"/>
    </source>
</evidence>
<dbReference type="Gene3D" id="3.50.50.60">
    <property type="entry name" value="FAD/NAD(P)-binding domain"/>
    <property type="match status" value="2"/>
</dbReference>
<dbReference type="InterPro" id="IPR036188">
    <property type="entry name" value="FAD/NAD-bd_sf"/>
</dbReference>
<comment type="caution">
    <text evidence="5">The sequence shown here is derived from an EMBL/GenBank/DDBJ whole genome shotgun (WGS) entry which is preliminary data.</text>
</comment>
<accession>A0A927MSV0</accession>
<sequence>MEGHDVVLIGSGHNALVTAAYLARAGHDVIVLERNDRPGGLCRTEELTLPGFRHDVYSASHPLLLAGPVMRELGDELGARGLTYLNTDLPTGVSFSDGRTAVLPRSMDAMVAEADRLAAGDGATFAAWMESFAPYAPDVFGLFTQDLAEPDARATIDRLFSGDGPGLTPLASTVFETGRREVSRFRSPVLQAMLAPWVMHLGRTPDEVGSGIWVILVALAIMQAGMPTPAGGSEALTTALARLVTDHGGKVVTGTEVSGILVENGRAVGVRTDEGERYAAREAVVASTNVDQLYLRLLGEDASEELRAQAAGYRYGRGCLQIHLALREPPRWPDPRFARVGQPHFTTGLDGCTLAAAQGMAGLLPAEPTFTVDCPTAQDPSRAPDGAAIMRVQVLEMPCHPHGDAAGEIEVGDGTWTPELTARMAERVLGIVAQHVPNIPDAVIGQAVVTPDDIARFNPNCGPGDPYGGASDLAQAYLLHAMPGQPGHRTPVEGLYQVGAGTWPGHGVNGNSGYIVAHQLLAS</sequence>
<comment type="subunit">
    <text evidence="2">Interacts with COX5B; this interaction may contribute to localize PYROXD2 to the inner face of the inner mitochondrial membrane.</text>
</comment>
<comment type="function">
    <text evidence="1">Probable oxidoreductase that may play a role as regulator of mitochondrial function.</text>
</comment>
<dbReference type="AlphaFoldDB" id="A0A927MSV0"/>
<dbReference type="PANTHER" id="PTHR10668:SF105">
    <property type="entry name" value="DEHYDROGENASE-RELATED"/>
    <property type="match status" value="1"/>
</dbReference>
<evidence type="ECO:0000259" key="4">
    <source>
        <dbReference type="Pfam" id="PF01593"/>
    </source>
</evidence>
<dbReference type="GO" id="GO:0016491">
    <property type="term" value="F:oxidoreductase activity"/>
    <property type="evidence" value="ECO:0007669"/>
    <property type="project" value="InterPro"/>
</dbReference>
<dbReference type="Proteomes" id="UP000638648">
    <property type="component" value="Unassembled WGS sequence"/>
</dbReference>
<dbReference type="SUPFAM" id="SSF51905">
    <property type="entry name" value="FAD/NAD(P)-binding domain"/>
    <property type="match status" value="1"/>
</dbReference>
<proteinExistence type="predicted"/>
<dbReference type="InterPro" id="IPR002937">
    <property type="entry name" value="Amino_oxidase"/>
</dbReference>
<keyword evidence="6" id="KW-1185">Reference proteome</keyword>
<dbReference type="RefSeq" id="WP_192750214.1">
    <property type="nucleotide sequence ID" value="NZ_BAABJL010000025.1"/>
</dbReference>
<name>A0A927MSV0_9ACTN</name>
<evidence type="ECO:0000256" key="1">
    <source>
        <dbReference type="ARBA" id="ARBA00037217"/>
    </source>
</evidence>